<reference evidence="2 3" key="1">
    <citation type="submission" date="2017-02" db="EMBL/GenBank/DDBJ databases">
        <title>The complete genomic sequence of a novel cold adapted crude oil-degrading bacterium Planococcus qaidamina Y42.</title>
        <authorList>
            <person name="Yang R."/>
        </authorList>
    </citation>
    <scope>NUCLEOTIDE SEQUENCE [LARGE SCALE GENOMIC DNA]</scope>
    <source>
        <strain evidence="2 3">Y42</strain>
    </source>
</reference>
<feature type="domain" description="Cupin type-1" evidence="1">
    <location>
        <begin position="5"/>
        <end position="109"/>
    </location>
</feature>
<dbReference type="KEGG" id="pmar:B0X71_18405"/>
<dbReference type="EMBL" id="CP019640">
    <property type="protein sequence ID" value="AQQ55214.1"/>
    <property type="molecule type" value="Genomic_DNA"/>
</dbReference>
<dbReference type="InterPro" id="IPR006045">
    <property type="entry name" value="Cupin_1"/>
</dbReference>
<dbReference type="InterPro" id="IPR011051">
    <property type="entry name" value="RmlC_Cupin_sf"/>
</dbReference>
<dbReference type="InterPro" id="IPR013096">
    <property type="entry name" value="Cupin_2"/>
</dbReference>
<dbReference type="SMART" id="SM00835">
    <property type="entry name" value="Cupin_1"/>
    <property type="match status" value="1"/>
</dbReference>
<sequence length="111" mass="12173">MPDMQSLEAADGVTLHPFFGQQVMISYVTFAPNAVAPLHQHPQEQITYVIKGRLEFEVGDKKQVIGEGDAVTIPRNVPHGAVALEEGAVCIDTFAPPREAFKELMNKEKGQ</sequence>
<dbReference type="AlphaFoldDB" id="A0A1Q2L4A5"/>
<evidence type="ECO:0000313" key="3">
    <source>
        <dbReference type="Proteomes" id="UP000188184"/>
    </source>
</evidence>
<evidence type="ECO:0000259" key="1">
    <source>
        <dbReference type="SMART" id="SM00835"/>
    </source>
</evidence>
<dbReference type="Pfam" id="PF07883">
    <property type="entry name" value="Cupin_2"/>
    <property type="match status" value="1"/>
</dbReference>
<dbReference type="Proteomes" id="UP000188184">
    <property type="component" value="Chromosome"/>
</dbReference>
<name>A0A1Q2L4A5_9BACL</name>
<dbReference type="InterPro" id="IPR014710">
    <property type="entry name" value="RmlC-like_jellyroll"/>
</dbReference>
<dbReference type="Gene3D" id="2.60.120.10">
    <property type="entry name" value="Jelly Rolls"/>
    <property type="match status" value="1"/>
</dbReference>
<dbReference type="SUPFAM" id="SSF51182">
    <property type="entry name" value="RmlC-like cupins"/>
    <property type="match status" value="1"/>
</dbReference>
<keyword evidence="3" id="KW-1185">Reference proteome</keyword>
<protein>
    <recommendedName>
        <fullName evidence="1">Cupin type-1 domain-containing protein</fullName>
    </recommendedName>
</protein>
<proteinExistence type="predicted"/>
<gene>
    <name evidence="2" type="ORF">B0X71_18405</name>
</gene>
<dbReference type="PANTHER" id="PTHR40112:SF1">
    <property type="entry name" value="H2HPP ISOMERASE"/>
    <property type="match status" value="1"/>
</dbReference>
<dbReference type="InterPro" id="IPR052535">
    <property type="entry name" value="Bacilysin_H2HPP_isomerase"/>
</dbReference>
<accession>A0A1Q2L4A5</accession>
<evidence type="ECO:0000313" key="2">
    <source>
        <dbReference type="EMBL" id="AQQ55214.1"/>
    </source>
</evidence>
<dbReference type="PANTHER" id="PTHR40112">
    <property type="entry name" value="H2HPP ISOMERASE"/>
    <property type="match status" value="1"/>
</dbReference>
<organism evidence="2 3">
    <name type="scientific">Planococcus lenghuensis</name>
    <dbReference type="NCBI Taxonomy" id="2213202"/>
    <lineage>
        <taxon>Bacteria</taxon>
        <taxon>Bacillati</taxon>
        <taxon>Bacillota</taxon>
        <taxon>Bacilli</taxon>
        <taxon>Bacillales</taxon>
        <taxon>Caryophanaceae</taxon>
        <taxon>Planococcus</taxon>
    </lineage>
</organism>
<dbReference type="CDD" id="cd02238">
    <property type="entry name" value="cupin_KdgF"/>
    <property type="match status" value="1"/>
</dbReference>